<protein>
    <submittedName>
        <fullName evidence="7">O-antigen ligase family protein</fullName>
    </submittedName>
</protein>
<evidence type="ECO:0000256" key="3">
    <source>
        <dbReference type="ARBA" id="ARBA00022989"/>
    </source>
</evidence>
<feature type="transmembrane region" description="Helical" evidence="5">
    <location>
        <begin position="155"/>
        <end position="174"/>
    </location>
</feature>
<keyword evidence="3 5" id="KW-1133">Transmembrane helix</keyword>
<feature type="transmembrane region" description="Helical" evidence="5">
    <location>
        <begin position="225"/>
        <end position="240"/>
    </location>
</feature>
<dbReference type="InterPro" id="IPR007016">
    <property type="entry name" value="O-antigen_ligase-rel_domated"/>
</dbReference>
<evidence type="ECO:0000256" key="4">
    <source>
        <dbReference type="ARBA" id="ARBA00023136"/>
    </source>
</evidence>
<keyword evidence="8" id="KW-1185">Reference proteome</keyword>
<dbReference type="AlphaFoldDB" id="A0A370X6R6"/>
<feature type="transmembrane region" description="Helical" evidence="5">
    <location>
        <begin position="127"/>
        <end position="148"/>
    </location>
</feature>
<dbReference type="EMBL" id="QRBF01000003">
    <property type="protein sequence ID" value="RDS84123.1"/>
    <property type="molecule type" value="Genomic_DNA"/>
</dbReference>
<feature type="transmembrane region" description="Helical" evidence="5">
    <location>
        <begin position="270"/>
        <end position="289"/>
    </location>
</feature>
<proteinExistence type="predicted"/>
<feature type="transmembrane region" description="Helical" evidence="5">
    <location>
        <begin position="372"/>
        <end position="389"/>
    </location>
</feature>
<feature type="domain" description="O-antigen ligase-related" evidence="6">
    <location>
        <begin position="230"/>
        <end position="354"/>
    </location>
</feature>
<dbReference type="GO" id="GO:0016874">
    <property type="term" value="F:ligase activity"/>
    <property type="evidence" value="ECO:0007669"/>
    <property type="project" value="UniProtKB-KW"/>
</dbReference>
<feature type="transmembrane region" description="Helical" evidence="5">
    <location>
        <begin position="37"/>
        <end position="56"/>
    </location>
</feature>
<keyword evidence="4 5" id="KW-0472">Membrane</keyword>
<feature type="transmembrane region" description="Helical" evidence="5">
    <location>
        <begin position="337"/>
        <end position="360"/>
    </location>
</feature>
<reference evidence="7 8" key="1">
    <citation type="submission" date="2018-07" db="EMBL/GenBank/DDBJ databases">
        <title>Dyella monticola sp. nov. and Dyella psychrodurans sp. nov. isolated from monsoon evergreen broad-leaved forest soil of Dinghu Mountain, China.</title>
        <authorList>
            <person name="Gao Z."/>
            <person name="Qiu L."/>
        </authorList>
    </citation>
    <scope>NUCLEOTIDE SEQUENCE [LARGE SCALE GENOMIC DNA]</scope>
    <source>
        <strain evidence="7 8">4MSK11</strain>
    </source>
</reference>
<dbReference type="PANTHER" id="PTHR37422:SF13">
    <property type="entry name" value="LIPOPOLYSACCHARIDE BIOSYNTHESIS PROTEIN PA4999-RELATED"/>
    <property type="match status" value="1"/>
</dbReference>
<evidence type="ECO:0000313" key="8">
    <source>
        <dbReference type="Proteomes" id="UP000255334"/>
    </source>
</evidence>
<keyword evidence="7" id="KW-0436">Ligase</keyword>
<evidence type="ECO:0000313" key="7">
    <source>
        <dbReference type="EMBL" id="RDS84123.1"/>
    </source>
</evidence>
<organism evidence="7 8">
    <name type="scientific">Dyella psychrodurans</name>
    <dbReference type="NCBI Taxonomy" id="1927960"/>
    <lineage>
        <taxon>Bacteria</taxon>
        <taxon>Pseudomonadati</taxon>
        <taxon>Pseudomonadota</taxon>
        <taxon>Gammaproteobacteria</taxon>
        <taxon>Lysobacterales</taxon>
        <taxon>Rhodanobacteraceae</taxon>
        <taxon>Dyella</taxon>
    </lineage>
</organism>
<comment type="caution">
    <text evidence="7">The sequence shown here is derived from an EMBL/GenBank/DDBJ whole genome shotgun (WGS) entry which is preliminary data.</text>
</comment>
<evidence type="ECO:0000256" key="1">
    <source>
        <dbReference type="ARBA" id="ARBA00004141"/>
    </source>
</evidence>
<dbReference type="PANTHER" id="PTHR37422">
    <property type="entry name" value="TEICHURONIC ACID BIOSYNTHESIS PROTEIN TUAE"/>
    <property type="match status" value="1"/>
</dbReference>
<comment type="subcellular location">
    <subcellularLocation>
        <location evidence="1">Membrane</location>
        <topology evidence="1">Multi-pass membrane protein</topology>
    </subcellularLocation>
</comment>
<sequence>MQRDETREVRSSMQLEESKMSVMRGQRFHLQTDLPRWVGGWLLLGMWWLLVGLAASPVGSKVWNPGKPYHDSLIVLFMAPALWWVWKRRGEFGRRLISGVDGRLLLVFLAWAGLSATWSNYGHAGDMVFNAVYILLFVVVWAAVVAGNPQWFRELLFWAAIGLALVALGAVTIFPSRVLHTLSWQEEGRVVAFGALDNPNLAAFAYGAAIVWLAQSAVRERWKHVVQILSLIVMAVFVVLTYCRSAWLAILVAQACMLIATRHGHVKLRAFAILVVSVAAVAFGGWRYVEERGMSYRPQIFEQAKAWIRAHPWRGLGEGSHYTIQVADQTWTHSHNVFTHTAIMVGIPGMLVWVALWIVVGWRGWLFRHLTTGRCLLALWVFATVAFQFDAPELMQKPSVEWFLGWLPVAMSMGLSWSIRDSQRDRGTEVRA</sequence>
<dbReference type="Proteomes" id="UP000255334">
    <property type="component" value="Unassembled WGS sequence"/>
</dbReference>
<evidence type="ECO:0000256" key="5">
    <source>
        <dbReference type="SAM" id="Phobius"/>
    </source>
</evidence>
<dbReference type="Pfam" id="PF04932">
    <property type="entry name" value="Wzy_C"/>
    <property type="match status" value="1"/>
</dbReference>
<keyword evidence="2 5" id="KW-0812">Transmembrane</keyword>
<evidence type="ECO:0000259" key="6">
    <source>
        <dbReference type="Pfam" id="PF04932"/>
    </source>
</evidence>
<dbReference type="GO" id="GO:0016020">
    <property type="term" value="C:membrane"/>
    <property type="evidence" value="ECO:0007669"/>
    <property type="project" value="UniProtKB-SubCell"/>
</dbReference>
<accession>A0A370X6R6</accession>
<dbReference type="InterPro" id="IPR051533">
    <property type="entry name" value="WaaL-like"/>
</dbReference>
<evidence type="ECO:0000256" key="2">
    <source>
        <dbReference type="ARBA" id="ARBA00022692"/>
    </source>
</evidence>
<feature type="transmembrane region" description="Helical" evidence="5">
    <location>
        <begin position="201"/>
        <end position="218"/>
    </location>
</feature>
<name>A0A370X6R6_9GAMM</name>
<feature type="transmembrane region" description="Helical" evidence="5">
    <location>
        <begin position="68"/>
        <end position="86"/>
    </location>
</feature>
<gene>
    <name evidence="7" type="ORF">DWU99_10215</name>
</gene>
<feature type="transmembrane region" description="Helical" evidence="5">
    <location>
        <begin position="401"/>
        <end position="419"/>
    </location>
</feature>